<gene>
    <name evidence="6" type="ORF">HJ583_016520</name>
</gene>
<comment type="caution">
    <text evidence="6">The sequence shown here is derived from an EMBL/GenBank/DDBJ whole genome shotgun (WGS) entry which is preliminary data.</text>
</comment>
<keyword evidence="7" id="KW-1185">Reference proteome</keyword>
<proteinExistence type="predicted"/>
<reference evidence="6 7" key="1">
    <citation type="submission" date="2020-06" db="EMBL/GenBank/DDBJ databases">
        <title>Draft genome of Uliginosibacterium sp. IMCC34675.</title>
        <authorList>
            <person name="Song J."/>
        </authorList>
    </citation>
    <scope>NUCLEOTIDE SEQUENCE [LARGE SCALE GENOMIC DNA]</scope>
    <source>
        <strain evidence="6 7">IMCC34675</strain>
    </source>
</reference>
<dbReference type="EMBL" id="JABCSC020000004">
    <property type="protein sequence ID" value="NSL56641.1"/>
    <property type="molecule type" value="Genomic_DNA"/>
</dbReference>
<evidence type="ECO:0000256" key="3">
    <source>
        <dbReference type="ARBA" id="ARBA00023004"/>
    </source>
</evidence>
<feature type="domain" description="Rieske" evidence="5">
    <location>
        <begin position="6"/>
        <end position="112"/>
    </location>
</feature>
<evidence type="ECO:0000256" key="2">
    <source>
        <dbReference type="ARBA" id="ARBA00022723"/>
    </source>
</evidence>
<organism evidence="6 7">
    <name type="scientific">Uliginosibacterium aquaticum</name>
    <dbReference type="NCBI Taxonomy" id="2731212"/>
    <lineage>
        <taxon>Bacteria</taxon>
        <taxon>Pseudomonadati</taxon>
        <taxon>Pseudomonadota</taxon>
        <taxon>Betaproteobacteria</taxon>
        <taxon>Rhodocyclales</taxon>
        <taxon>Zoogloeaceae</taxon>
        <taxon>Uliginosibacterium</taxon>
    </lineage>
</organism>
<accession>A0ABX2III7</accession>
<evidence type="ECO:0000313" key="7">
    <source>
        <dbReference type="Proteomes" id="UP000778523"/>
    </source>
</evidence>
<dbReference type="InterPro" id="IPR017941">
    <property type="entry name" value="Rieske_2Fe-2S"/>
</dbReference>
<dbReference type="PANTHER" id="PTHR40261">
    <property type="match status" value="1"/>
</dbReference>
<name>A0ABX2III7_9RHOO</name>
<dbReference type="SUPFAM" id="SSF50022">
    <property type="entry name" value="ISP domain"/>
    <property type="match status" value="1"/>
</dbReference>
<dbReference type="Gene3D" id="2.102.10.10">
    <property type="entry name" value="Rieske [2Fe-2S] iron-sulphur domain"/>
    <property type="match status" value="1"/>
</dbReference>
<keyword evidence="3" id="KW-0408">Iron</keyword>
<dbReference type="PROSITE" id="PS51296">
    <property type="entry name" value="RIESKE"/>
    <property type="match status" value="1"/>
</dbReference>
<evidence type="ECO:0000259" key="5">
    <source>
        <dbReference type="PROSITE" id="PS51296"/>
    </source>
</evidence>
<dbReference type="PANTHER" id="PTHR40261:SF1">
    <property type="entry name" value="RIESKE DOMAIN-CONTAINING PROTEIN"/>
    <property type="match status" value="1"/>
</dbReference>
<dbReference type="Pfam" id="PF00355">
    <property type="entry name" value="Rieske"/>
    <property type="match status" value="1"/>
</dbReference>
<protein>
    <submittedName>
        <fullName evidence="6">Rieske 2Fe-2S domain-containing protein</fullName>
    </submittedName>
</protein>
<keyword evidence="1" id="KW-0001">2Fe-2S</keyword>
<sequence>MAGVPRLICAAADLPDGGDAQRFELDLEGVRRPAFVQRWRGQAFAYVNSCAHIPVELDWNPGRMLDDSGEYLICATHGALYVPDSGLCVAGPCVGRSLQALRVREENGQVFLVDGAGDE</sequence>
<evidence type="ECO:0000256" key="4">
    <source>
        <dbReference type="ARBA" id="ARBA00023014"/>
    </source>
</evidence>
<dbReference type="Proteomes" id="UP000778523">
    <property type="component" value="Unassembled WGS sequence"/>
</dbReference>
<dbReference type="InterPro" id="IPR036922">
    <property type="entry name" value="Rieske_2Fe-2S_sf"/>
</dbReference>
<evidence type="ECO:0000313" key="6">
    <source>
        <dbReference type="EMBL" id="NSL56641.1"/>
    </source>
</evidence>
<keyword evidence="2" id="KW-0479">Metal-binding</keyword>
<evidence type="ECO:0000256" key="1">
    <source>
        <dbReference type="ARBA" id="ARBA00022714"/>
    </source>
</evidence>
<keyword evidence="4" id="KW-0411">Iron-sulfur</keyword>